<keyword evidence="1" id="KW-1133">Transmembrane helix</keyword>
<evidence type="ECO:0000313" key="3">
    <source>
        <dbReference type="EMBL" id="SFR46164.1"/>
    </source>
</evidence>
<dbReference type="Pfam" id="PF07584">
    <property type="entry name" value="BatA"/>
    <property type="match status" value="1"/>
</dbReference>
<evidence type="ECO:0000259" key="2">
    <source>
        <dbReference type="Pfam" id="PF07584"/>
    </source>
</evidence>
<dbReference type="PANTHER" id="PTHR37464">
    <property type="entry name" value="BLL2463 PROTEIN"/>
    <property type="match status" value="1"/>
</dbReference>
<proteinExistence type="predicted"/>
<organism evidence="3 4">
    <name type="scientific">Robiginitalea myxolifaciens</name>
    <dbReference type="NCBI Taxonomy" id="400055"/>
    <lineage>
        <taxon>Bacteria</taxon>
        <taxon>Pseudomonadati</taxon>
        <taxon>Bacteroidota</taxon>
        <taxon>Flavobacteriia</taxon>
        <taxon>Flavobacteriales</taxon>
        <taxon>Flavobacteriaceae</taxon>
        <taxon>Robiginitalea</taxon>
    </lineage>
</organism>
<reference evidence="3 4" key="1">
    <citation type="submission" date="2016-10" db="EMBL/GenBank/DDBJ databases">
        <authorList>
            <person name="de Groot N.N."/>
        </authorList>
    </citation>
    <scope>NUCLEOTIDE SEQUENCE [LARGE SCALE GENOMIC DNA]</scope>
    <source>
        <strain evidence="3 4">DSM 21019</strain>
    </source>
</reference>
<feature type="transmembrane region" description="Helical" evidence="1">
    <location>
        <begin position="6"/>
        <end position="24"/>
    </location>
</feature>
<dbReference type="RefSeq" id="WP_092982256.1">
    <property type="nucleotide sequence ID" value="NZ_FOYQ01000002.1"/>
</dbReference>
<name>A0A1I6GV86_9FLAO</name>
<protein>
    <submittedName>
        <fullName evidence="3">N-terminal double-transmembrane domain-containing protein</fullName>
    </submittedName>
</protein>
<keyword evidence="1 3" id="KW-0812">Transmembrane</keyword>
<feature type="transmembrane region" description="Helical" evidence="1">
    <location>
        <begin position="616"/>
        <end position="634"/>
    </location>
</feature>
<gene>
    <name evidence="3" type="ORF">SAMN04490243_1778</name>
</gene>
<dbReference type="InterPro" id="IPR024163">
    <property type="entry name" value="Aerotolerance_reg_N"/>
</dbReference>
<dbReference type="AlphaFoldDB" id="A0A1I6GV86"/>
<evidence type="ECO:0000256" key="1">
    <source>
        <dbReference type="SAM" id="Phobius"/>
    </source>
</evidence>
<dbReference type="EMBL" id="FOYQ01000002">
    <property type="protein sequence ID" value="SFR46164.1"/>
    <property type="molecule type" value="Genomic_DNA"/>
</dbReference>
<accession>A0A1I6GV86</accession>
<dbReference type="PANTHER" id="PTHR37464:SF1">
    <property type="entry name" value="BLL2463 PROTEIN"/>
    <property type="match status" value="1"/>
</dbReference>
<keyword evidence="1" id="KW-0472">Membrane</keyword>
<feature type="domain" description="Aerotolerance regulator N-terminal" evidence="2">
    <location>
        <begin position="1"/>
        <end position="76"/>
    </location>
</feature>
<evidence type="ECO:0000313" key="4">
    <source>
        <dbReference type="Proteomes" id="UP000199534"/>
    </source>
</evidence>
<dbReference type="Proteomes" id="UP000199534">
    <property type="component" value="Unassembled WGS sequence"/>
</dbReference>
<dbReference type="OrthoDB" id="9810200at2"/>
<dbReference type="InterPro" id="IPR011933">
    <property type="entry name" value="Double_TM_dom"/>
</dbReference>
<dbReference type="NCBIfam" id="TIGR02226">
    <property type="entry name" value="two_anch"/>
    <property type="match status" value="1"/>
</dbReference>
<sequence length="639" mass="71770">MNFANPNVLWGLSLLLIPILVHLLRLRRFRKTEFTNVRMLQQLVLESNKSSTLKKWLLLFTRLGLLAALVLAFAQPFQSNPDATTPREILIYLDNSFSMQAPGQSGSLLETTVQELVQTLPGTTRVGLITNSNRYAVQQFEELKETLLSLDFSSETLDANGLSIRAASAFSETPGYAKEFWMLSDFEDFNFADLDTTDLGKISAVGLTESFPPNRSLDTAFIAAQRSDYLELQVEISDLGDVSNSALSLYNRDTLIAKSAPVMDDQGKGIAVFSLPANEAIEGSIRLTDNGLTYDNNLYFTLSSPPLIRVYGIGEGPWEYLTRLYPESEFQFSYDALAAVDYSRLPEQHLVILNEVKTFPEALIRELSEFHTGGGNVVIIPAVQPDVDSYNTLLRTLGGPRITGSNPGSIQITEIRQGHPLYRNVFEGAVESFDFPSTLASLQLERQGNIAIGYQNSASFLSTFGELALFTSALNPENSNFVQSPLIVPTFYNLAKQSLPFPDLYFTLGEPGELALDFSLPEDRIFRLESDSYGFIPRQENLARKTRLSFRDEPLQDGHYRLIAEDQNRGVLSFNYARKEGRKQPGDLEFPEYIQRYTALDSLLSEYQNSTRIKALWKWFVIFALLFALTELILQKTIR</sequence>
<dbReference type="STRING" id="400055.SAMN04490243_1778"/>
<keyword evidence="4" id="KW-1185">Reference proteome</keyword>